<dbReference type="Proteomes" id="UP001296706">
    <property type="component" value="Unassembled WGS sequence"/>
</dbReference>
<dbReference type="Gene3D" id="3.90.1150.30">
    <property type="match status" value="1"/>
</dbReference>
<reference evidence="1 2" key="1">
    <citation type="submission" date="2020-04" db="EMBL/GenBank/DDBJ databases">
        <authorList>
            <person name="Klaysubun C."/>
            <person name="Duangmal K."/>
            <person name="Lipun K."/>
        </authorList>
    </citation>
    <scope>NUCLEOTIDE SEQUENCE [LARGE SCALE GENOMIC DNA]</scope>
    <source>
        <strain evidence="1 2">JCM 11839</strain>
    </source>
</reference>
<dbReference type="RefSeq" id="WP_169398948.1">
    <property type="nucleotide sequence ID" value="NZ_BAAAJH010000036.1"/>
</dbReference>
<dbReference type="InterPro" id="IPR038056">
    <property type="entry name" value="YjbR-like_sf"/>
</dbReference>
<dbReference type="PANTHER" id="PTHR35145">
    <property type="entry name" value="CYTOPLASMIC PROTEIN-RELATED"/>
    <property type="match status" value="1"/>
</dbReference>
<organism evidence="1 2">
    <name type="scientific">Pseudonocardia xinjiangensis</name>
    <dbReference type="NCBI Taxonomy" id="75289"/>
    <lineage>
        <taxon>Bacteria</taxon>
        <taxon>Bacillati</taxon>
        <taxon>Actinomycetota</taxon>
        <taxon>Actinomycetes</taxon>
        <taxon>Pseudonocardiales</taxon>
        <taxon>Pseudonocardiaceae</taxon>
        <taxon>Pseudonocardia</taxon>
    </lineage>
</organism>
<sequence length="114" mass="12312">MNHEELVAYCLAKPGATPDEPWEGDLVAKVGGKIFAFLGGDGLGVKCGRDADEAAEPRLRYPGTVEVMAYIGRHGWNRVTVDGTIPDDELCELVDDSYAAVVAKLPKRLRPQAT</sequence>
<evidence type="ECO:0008006" key="3">
    <source>
        <dbReference type="Google" id="ProtNLM"/>
    </source>
</evidence>
<dbReference type="SUPFAM" id="SSF142906">
    <property type="entry name" value="YjbR-like"/>
    <property type="match status" value="1"/>
</dbReference>
<dbReference type="PANTHER" id="PTHR35145:SF1">
    <property type="entry name" value="CYTOPLASMIC PROTEIN"/>
    <property type="match status" value="1"/>
</dbReference>
<protein>
    <recommendedName>
        <fullName evidence="3">DNA-binding protein (MmcQ/YjbR family)</fullName>
    </recommendedName>
</protein>
<evidence type="ECO:0000313" key="1">
    <source>
        <dbReference type="EMBL" id="NMH80905.1"/>
    </source>
</evidence>
<dbReference type="InterPro" id="IPR058532">
    <property type="entry name" value="YjbR/MT2646/Rv2570-like"/>
</dbReference>
<name>A0ABX1RNH3_9PSEU</name>
<dbReference type="EMBL" id="JAAXKY010000120">
    <property type="protein sequence ID" value="NMH80905.1"/>
    <property type="molecule type" value="Genomic_DNA"/>
</dbReference>
<proteinExistence type="predicted"/>
<evidence type="ECO:0000313" key="2">
    <source>
        <dbReference type="Proteomes" id="UP001296706"/>
    </source>
</evidence>
<dbReference type="Pfam" id="PF04237">
    <property type="entry name" value="YjbR"/>
    <property type="match status" value="1"/>
</dbReference>
<comment type="caution">
    <text evidence="1">The sequence shown here is derived from an EMBL/GenBank/DDBJ whole genome shotgun (WGS) entry which is preliminary data.</text>
</comment>
<gene>
    <name evidence="1" type="ORF">HF577_27915</name>
</gene>
<accession>A0ABX1RNH3</accession>
<keyword evidence="2" id="KW-1185">Reference proteome</keyword>
<dbReference type="InterPro" id="IPR007351">
    <property type="entry name" value="YjbR"/>
</dbReference>